<reference evidence="1" key="1">
    <citation type="submission" date="2020-04" db="EMBL/GenBank/DDBJ databases">
        <authorList>
            <person name="Chiriac C."/>
            <person name="Salcher M."/>
            <person name="Ghai R."/>
            <person name="Kavagutti S V."/>
        </authorList>
    </citation>
    <scope>NUCLEOTIDE SEQUENCE</scope>
</reference>
<name>A0A6J5NDY2_9CAUD</name>
<dbReference type="EMBL" id="LR796645">
    <property type="protein sequence ID" value="CAB4155751.1"/>
    <property type="molecule type" value="Genomic_DNA"/>
</dbReference>
<protein>
    <submittedName>
        <fullName evidence="1">Uncharacterized protein</fullName>
    </submittedName>
</protein>
<proteinExistence type="predicted"/>
<evidence type="ECO:0000313" key="1">
    <source>
        <dbReference type="EMBL" id="CAB4155751.1"/>
    </source>
</evidence>
<organism evidence="1">
    <name type="scientific">uncultured Caudovirales phage</name>
    <dbReference type="NCBI Taxonomy" id="2100421"/>
    <lineage>
        <taxon>Viruses</taxon>
        <taxon>Duplodnaviria</taxon>
        <taxon>Heunggongvirae</taxon>
        <taxon>Uroviricota</taxon>
        <taxon>Caudoviricetes</taxon>
        <taxon>Peduoviridae</taxon>
        <taxon>Maltschvirus</taxon>
        <taxon>Maltschvirus maltsch</taxon>
    </lineage>
</organism>
<gene>
    <name evidence="1" type="ORF">UFOVP671_24</name>
</gene>
<sequence>MDIDELNDGCKQFYKFDGNDIEFNDYLVNLRVEVDKESAGNFCGRHKTLLEFCLNESNDIDETIINPCFSRSAKTGEDLDTLLAEKVKRAIVGDILNGVAKSVIYSNTQARYVIFEFAKGTIGMPLQYNIEFTSSKNESHITIDATATIYPSHEYRCSKNCYVK</sequence>
<accession>A0A6J5NDY2</accession>